<dbReference type="InterPro" id="IPR011545">
    <property type="entry name" value="DEAD/DEAH_box_helicase_dom"/>
</dbReference>
<name>A0A846M4Y6_9SPHN</name>
<dbReference type="Pfam" id="PF00270">
    <property type="entry name" value="DEAD"/>
    <property type="match status" value="1"/>
</dbReference>
<accession>A0A846M4Y6</accession>
<dbReference type="EMBL" id="JAASQR010000003">
    <property type="protein sequence ID" value="NIJ16982.1"/>
    <property type="molecule type" value="Genomic_DNA"/>
</dbReference>
<dbReference type="InterPro" id="IPR027417">
    <property type="entry name" value="P-loop_NTPase"/>
</dbReference>
<gene>
    <name evidence="2" type="ORF">FHS54_001971</name>
</gene>
<dbReference type="Proteomes" id="UP000576821">
    <property type="component" value="Unassembled WGS sequence"/>
</dbReference>
<protein>
    <recommendedName>
        <fullName evidence="1">Helicase ATP-binding domain-containing protein</fullName>
    </recommendedName>
</protein>
<sequence length="850" mass="93781">MTGAAALHSLADFQDEAINALGATISRVAEHIDTRPAHRREIALKSGSMLLQAPTGSGKTLMLGRTIEGMIGKLPMKCVWFWFAPYSGLVIQTLDSLAEQCPGIRLRDLTADRSAQGVRDGDVFVQTWGAVAANNKDAKRVRRTREDALSLDDMLATLRAEGVAIGVVIDEAHLNFGVSAGAAASFYLNVLQPDFTLLATATPNDEKLVAFEKAAGVEVQSRVVIDRDRVVRAGLNKWGLMLGYLRMNPGDEALIDFEQATLTAGWTQHRQICARLEDKDIGVVPLMLVQVEDQARGGEDPVARVKAKLLEIQGVRENLIAVHTSGQPDADFHMMAYDHSKQILIFKVAVATGFDAPRAWTLVSVRPNRGTGFGLQIVGRIMRVHPLVRPLHGQDALLDKGYVFLTDPDMQAGLSSAVDELKAVRQSLTVLSDQLDVVEYGAAPPSQPLLLSDAHRLSAYVPPPPVDDAERQNRLDMLIDEGVIDAHVREMTPDVVDRAIVAGETARLASQTPLFGNLPEHAGPSAPPKPTKQTAYRLNRDLGLPAALWQEHPLDYHQLSDPVFLRDVANAFCDQSALVGKLGQTLSRASMSLRDLFIDGEEREVSLSLKISNGRVAERAQAAFQLNDSIDPRHLERALIAALRVRAEDGGYSFTDQDLRRTIQLAVMREPDALMAAIKVEQGKRARLDDTIPIPDTIFDFADLTVARKASHGVFPSRMNKPERAFAEMLDADTSGTVLWWLRNPENELWATRMMLPTGARFFPDFAVGIKGRTSRDGIALVEIKDDGEDGRLHSDKNRLKIQVQHREYRNVFWSCDSDRGLIQLGFNEALNLIQPLRPFEISRMVFLHN</sequence>
<dbReference type="AlphaFoldDB" id="A0A846M4Y6"/>
<keyword evidence="3" id="KW-1185">Reference proteome</keyword>
<organism evidence="2 3">
    <name type="scientific">Sphingobium vermicomposti</name>
    <dbReference type="NCBI Taxonomy" id="529005"/>
    <lineage>
        <taxon>Bacteria</taxon>
        <taxon>Pseudomonadati</taxon>
        <taxon>Pseudomonadota</taxon>
        <taxon>Alphaproteobacteria</taxon>
        <taxon>Sphingomonadales</taxon>
        <taxon>Sphingomonadaceae</taxon>
        <taxon>Sphingobium</taxon>
    </lineage>
</organism>
<reference evidence="2 3" key="1">
    <citation type="submission" date="2020-03" db="EMBL/GenBank/DDBJ databases">
        <title>Genomic Encyclopedia of Type Strains, Phase IV (KMG-IV): sequencing the most valuable type-strain genomes for metagenomic binning, comparative biology and taxonomic classification.</title>
        <authorList>
            <person name="Goeker M."/>
        </authorList>
    </citation>
    <scope>NUCLEOTIDE SEQUENCE [LARGE SCALE GENOMIC DNA]</scope>
    <source>
        <strain evidence="2 3">DSM 21299</strain>
    </source>
</reference>
<dbReference type="RefSeq" id="WP_167303635.1">
    <property type="nucleotide sequence ID" value="NZ_JAASQR010000003.1"/>
</dbReference>
<dbReference type="SMART" id="SM00487">
    <property type="entry name" value="DEXDc"/>
    <property type="match status" value="1"/>
</dbReference>
<feature type="domain" description="Helicase ATP-binding" evidence="1">
    <location>
        <begin position="6"/>
        <end position="232"/>
    </location>
</feature>
<evidence type="ECO:0000313" key="2">
    <source>
        <dbReference type="EMBL" id="NIJ16982.1"/>
    </source>
</evidence>
<dbReference type="Gene3D" id="3.40.50.300">
    <property type="entry name" value="P-loop containing nucleotide triphosphate hydrolases"/>
    <property type="match status" value="1"/>
</dbReference>
<comment type="caution">
    <text evidence="2">The sequence shown here is derived from an EMBL/GenBank/DDBJ whole genome shotgun (WGS) entry which is preliminary data.</text>
</comment>
<proteinExistence type="predicted"/>
<dbReference type="SUPFAM" id="SSF52540">
    <property type="entry name" value="P-loop containing nucleoside triphosphate hydrolases"/>
    <property type="match status" value="1"/>
</dbReference>
<dbReference type="GO" id="GO:0003676">
    <property type="term" value="F:nucleic acid binding"/>
    <property type="evidence" value="ECO:0007669"/>
    <property type="project" value="InterPro"/>
</dbReference>
<evidence type="ECO:0000313" key="3">
    <source>
        <dbReference type="Proteomes" id="UP000576821"/>
    </source>
</evidence>
<dbReference type="GO" id="GO:0005524">
    <property type="term" value="F:ATP binding"/>
    <property type="evidence" value="ECO:0007669"/>
    <property type="project" value="InterPro"/>
</dbReference>
<dbReference type="InterPro" id="IPR014001">
    <property type="entry name" value="Helicase_ATP-bd"/>
</dbReference>
<evidence type="ECO:0000259" key="1">
    <source>
        <dbReference type="SMART" id="SM00487"/>
    </source>
</evidence>